<proteinExistence type="predicted"/>
<organism evidence="2">
    <name type="scientific">Spongospora subterranea</name>
    <dbReference type="NCBI Taxonomy" id="70186"/>
    <lineage>
        <taxon>Eukaryota</taxon>
        <taxon>Sar</taxon>
        <taxon>Rhizaria</taxon>
        <taxon>Endomyxa</taxon>
        <taxon>Phytomyxea</taxon>
        <taxon>Plasmodiophorida</taxon>
        <taxon>Plasmodiophoridae</taxon>
        <taxon>Spongospora</taxon>
    </lineage>
</organism>
<feature type="compositionally biased region" description="Acidic residues" evidence="1">
    <location>
        <begin position="1"/>
        <end position="10"/>
    </location>
</feature>
<protein>
    <submittedName>
        <fullName evidence="2">Uncharacterized protein</fullName>
    </submittedName>
</protein>
<dbReference type="EMBL" id="HACM01003763">
    <property type="protein sequence ID" value="CRZ04205.1"/>
    <property type="molecule type" value="Transcribed_RNA"/>
</dbReference>
<name>A0A0H5QQ44_9EUKA</name>
<dbReference type="AlphaFoldDB" id="A0A0H5QQ44"/>
<accession>A0A0H5QQ44</accession>
<evidence type="ECO:0000313" key="2">
    <source>
        <dbReference type="EMBL" id="CRZ04205.1"/>
    </source>
</evidence>
<feature type="non-terminal residue" evidence="2">
    <location>
        <position position="1"/>
    </location>
</feature>
<reference evidence="2" key="1">
    <citation type="submission" date="2015-04" db="EMBL/GenBank/DDBJ databases">
        <title>The genome sequence of the plant pathogenic Rhizarian Plasmodiophora brassicae reveals insights in its biotrophic life cycle and the origin of chitin synthesis.</title>
        <authorList>
            <person name="Schwelm A."/>
            <person name="Fogelqvist J."/>
            <person name="Knaust A."/>
            <person name="Julke S."/>
            <person name="Lilja T."/>
            <person name="Dhandapani V."/>
            <person name="Bonilla-Rosso G."/>
            <person name="Karlsson M."/>
            <person name="Shevchenko A."/>
            <person name="Choi S.R."/>
            <person name="Kim H.G."/>
            <person name="Park J.Y."/>
            <person name="Lim Y.P."/>
            <person name="Ludwig-Muller J."/>
            <person name="Dixelius C."/>
        </authorList>
    </citation>
    <scope>NUCLEOTIDE SEQUENCE</scope>
    <source>
        <tissue evidence="2">Potato root galls</tissue>
    </source>
</reference>
<sequence length="135" mass="15213">IFTEDTTGDDVVEKSKTTAGNIGKGSEKQQRRSLINDIEETDDDKTGKYDDDDADGVQIYRNRGSLVERIRRFTVTKKRVSTVANELNIEDMVNDCKGNDMDKEQFLFLLRRTKKGSVEAMFSLGYLYDIGSGGL</sequence>
<evidence type="ECO:0000256" key="1">
    <source>
        <dbReference type="SAM" id="MobiDB-lite"/>
    </source>
</evidence>
<feature type="non-terminal residue" evidence="2">
    <location>
        <position position="135"/>
    </location>
</feature>
<feature type="region of interest" description="Disordered" evidence="1">
    <location>
        <begin position="1"/>
        <end position="32"/>
    </location>
</feature>